<evidence type="ECO:0000256" key="5">
    <source>
        <dbReference type="ARBA" id="ARBA00022737"/>
    </source>
</evidence>
<dbReference type="EMBL" id="JACJPW010000018">
    <property type="protein sequence ID" value="MBD2181263.1"/>
    <property type="molecule type" value="Genomic_DNA"/>
</dbReference>
<dbReference type="Pfam" id="PF12770">
    <property type="entry name" value="CHAT"/>
    <property type="match status" value="2"/>
</dbReference>
<evidence type="ECO:0000313" key="14">
    <source>
        <dbReference type="Proteomes" id="UP000641646"/>
    </source>
</evidence>
<dbReference type="InterPro" id="IPR024983">
    <property type="entry name" value="CHAT_dom"/>
</dbReference>
<dbReference type="PROSITE" id="PS50293">
    <property type="entry name" value="TPR_REGION"/>
    <property type="match status" value="1"/>
</dbReference>
<keyword evidence="4" id="KW-0493">Microtubule</keyword>
<reference evidence="13" key="2">
    <citation type="submission" date="2020-08" db="EMBL/GenBank/DDBJ databases">
        <authorList>
            <person name="Chen M."/>
            <person name="Teng W."/>
            <person name="Zhao L."/>
            <person name="Hu C."/>
            <person name="Zhou Y."/>
            <person name="Han B."/>
            <person name="Song L."/>
            <person name="Shu W."/>
        </authorList>
    </citation>
    <scope>NUCLEOTIDE SEQUENCE</scope>
    <source>
        <strain evidence="13">FACHB-1375</strain>
    </source>
</reference>
<dbReference type="GO" id="GO:0005737">
    <property type="term" value="C:cytoplasm"/>
    <property type="evidence" value="ECO:0007669"/>
    <property type="project" value="TreeGrafter"/>
</dbReference>
<evidence type="ECO:0000256" key="10">
    <source>
        <dbReference type="PROSITE-ProRule" id="PRU00339"/>
    </source>
</evidence>
<evidence type="ECO:0000256" key="7">
    <source>
        <dbReference type="ARBA" id="ARBA00023054"/>
    </source>
</evidence>
<evidence type="ECO:0000256" key="1">
    <source>
        <dbReference type="ARBA" id="ARBA00004245"/>
    </source>
</evidence>
<keyword evidence="3" id="KW-0963">Cytoplasm</keyword>
<evidence type="ECO:0000256" key="11">
    <source>
        <dbReference type="SAM" id="Coils"/>
    </source>
</evidence>
<keyword evidence="8" id="KW-0505">Motor protein</keyword>
<feature type="domain" description="CHAT" evidence="12">
    <location>
        <begin position="1097"/>
        <end position="1277"/>
    </location>
</feature>
<feature type="repeat" description="TPR" evidence="10">
    <location>
        <begin position="131"/>
        <end position="164"/>
    </location>
</feature>
<dbReference type="PRINTS" id="PR00381">
    <property type="entry name" value="KINESINLIGHT"/>
</dbReference>
<feature type="repeat" description="TPR" evidence="10">
    <location>
        <begin position="89"/>
        <end position="122"/>
    </location>
</feature>
<dbReference type="InterPro" id="IPR011990">
    <property type="entry name" value="TPR-like_helical_dom_sf"/>
</dbReference>
<dbReference type="PANTHER" id="PTHR45783">
    <property type="entry name" value="KINESIN LIGHT CHAIN"/>
    <property type="match status" value="1"/>
</dbReference>
<evidence type="ECO:0000256" key="2">
    <source>
        <dbReference type="ARBA" id="ARBA00009622"/>
    </source>
</evidence>
<evidence type="ECO:0000259" key="12">
    <source>
        <dbReference type="Pfam" id="PF12770"/>
    </source>
</evidence>
<feature type="repeat" description="TPR" evidence="10">
    <location>
        <begin position="257"/>
        <end position="290"/>
    </location>
</feature>
<keyword evidence="5" id="KW-0677">Repeat</keyword>
<keyword evidence="7 11" id="KW-0175">Coiled coil</keyword>
<feature type="coiled-coil region" evidence="11">
    <location>
        <begin position="689"/>
        <end position="723"/>
    </location>
</feature>
<feature type="repeat" description="TPR" evidence="10">
    <location>
        <begin position="341"/>
        <end position="374"/>
    </location>
</feature>
<keyword evidence="9" id="KW-0206">Cytoskeleton</keyword>
<feature type="repeat" description="TPR" evidence="10">
    <location>
        <begin position="173"/>
        <end position="206"/>
    </location>
</feature>
<keyword evidence="6 10" id="KW-0802">TPR repeat</keyword>
<evidence type="ECO:0000256" key="4">
    <source>
        <dbReference type="ARBA" id="ARBA00022701"/>
    </source>
</evidence>
<evidence type="ECO:0000256" key="3">
    <source>
        <dbReference type="ARBA" id="ARBA00022490"/>
    </source>
</evidence>
<reference evidence="13" key="1">
    <citation type="journal article" date="2015" name="ISME J.">
        <title>Draft Genome Sequence of Streptomyces incarnatus NRRL8089, which Produces the Nucleoside Antibiotic Sinefungin.</title>
        <authorList>
            <person name="Oshima K."/>
            <person name="Hattori M."/>
            <person name="Shimizu H."/>
            <person name="Fukuda K."/>
            <person name="Nemoto M."/>
            <person name="Inagaki K."/>
            <person name="Tamura T."/>
        </authorList>
    </citation>
    <scope>NUCLEOTIDE SEQUENCE</scope>
    <source>
        <strain evidence="13">FACHB-1375</strain>
    </source>
</reference>
<proteinExistence type="inferred from homology"/>
<organism evidence="13 14">
    <name type="scientific">Aerosakkonema funiforme FACHB-1375</name>
    <dbReference type="NCBI Taxonomy" id="2949571"/>
    <lineage>
        <taxon>Bacteria</taxon>
        <taxon>Bacillati</taxon>
        <taxon>Cyanobacteriota</taxon>
        <taxon>Cyanophyceae</taxon>
        <taxon>Oscillatoriophycideae</taxon>
        <taxon>Aerosakkonematales</taxon>
        <taxon>Aerosakkonemataceae</taxon>
        <taxon>Aerosakkonema</taxon>
    </lineage>
</organism>
<evidence type="ECO:0000256" key="8">
    <source>
        <dbReference type="ARBA" id="ARBA00023175"/>
    </source>
</evidence>
<dbReference type="Pfam" id="PF13424">
    <property type="entry name" value="TPR_12"/>
    <property type="match status" value="6"/>
</dbReference>
<evidence type="ECO:0000313" key="13">
    <source>
        <dbReference type="EMBL" id="MBD2181263.1"/>
    </source>
</evidence>
<dbReference type="GO" id="GO:0007018">
    <property type="term" value="P:microtubule-based movement"/>
    <property type="evidence" value="ECO:0007669"/>
    <property type="project" value="TreeGrafter"/>
</dbReference>
<feature type="domain" description="CHAT" evidence="12">
    <location>
        <begin position="871"/>
        <end position="1023"/>
    </location>
</feature>
<dbReference type="InterPro" id="IPR002151">
    <property type="entry name" value="Kinesin_light"/>
</dbReference>
<protein>
    <submittedName>
        <fullName evidence="13">CHAT domain-containing protein</fullName>
    </submittedName>
</protein>
<keyword evidence="14" id="KW-1185">Reference proteome</keyword>
<feature type="repeat" description="TPR" evidence="10">
    <location>
        <begin position="47"/>
        <end position="80"/>
    </location>
</feature>
<comment type="caution">
    <text evidence="13">The sequence shown here is derived from an EMBL/GenBank/DDBJ whole genome shotgun (WGS) entry which is preliminary data.</text>
</comment>
<gene>
    <name evidence="13" type="ORF">H6G03_09125</name>
</gene>
<accession>A0A926VDB1</accession>
<dbReference type="GO" id="GO:0005871">
    <property type="term" value="C:kinesin complex"/>
    <property type="evidence" value="ECO:0007669"/>
    <property type="project" value="InterPro"/>
</dbReference>
<evidence type="ECO:0000256" key="6">
    <source>
        <dbReference type="ARBA" id="ARBA00022803"/>
    </source>
</evidence>
<name>A0A926VDB1_9CYAN</name>
<dbReference type="SUPFAM" id="SSF48452">
    <property type="entry name" value="TPR-like"/>
    <property type="match status" value="3"/>
</dbReference>
<dbReference type="Pfam" id="PF13374">
    <property type="entry name" value="TPR_10"/>
    <property type="match status" value="1"/>
</dbReference>
<dbReference type="RefSeq" id="WP_190464028.1">
    <property type="nucleotide sequence ID" value="NZ_JACJPW010000018.1"/>
</dbReference>
<feature type="repeat" description="TPR" evidence="10">
    <location>
        <begin position="509"/>
        <end position="542"/>
    </location>
</feature>
<sequence length="1283" mass="145365">MMESWEQLNQQVITLYQQGQFYEAAVIAEQVLDLAFSLYQGDHPDVAFSLNNLAVLYKSQGRYSEAEPLYQQALAMRQRLFKGDHPDVAQSLNNLAVLYYSQGRYSEAAPLYQQALAMKQNLFKGDHPDVAQSLNNLAELYKSQGRYSEAEPLYQQALAIWQRLFEGDHPDVALSLNNLALLFQSQGRYSEAELLYQEALAMKQNLFKGDHPDVALSLNNLAVLYKSQGRYSEAEPLCQEALAMWQQLFEGDHPDVAQSLNNLAVLYKSQGRYSEAEPLYQQALAMTQRLFKGDHPDVALSLNNLALLFQSQGRYSEAEPLYQQALAIWQRLFEGDHPDVARSLSNLAVFYDSQGRYSEAEPLYQQALAMTQRLFKGDYPDVALSLNNLATLYDSQGRYSEAEPLHQQALAIWQRLFEGDYPDVALSLNNLATHYDSQGRYSEAELLYQEALVMTQRLFKGDHPYVALSLNNLAELYRSQGRYSEAEPLCQQALAMWQQLFEGDHPDVAQSLNNLALLFQSQGKYSEAEPLYQQALAMRQRLFKGDHPDVAKSLNNLATFLAATDRPTQALELIQQAAAMEGRMIRRQFAYSSERDRLTYLDKIRKTLEVLLSLVWRYLCDSPEAVQIALDVVLQRKSLSASALAAFNYALFSGRYPHLQEEFTQLRRLQAELVHLTFDPPLPDPKVSVETYQSLRKAHQKKLAELEAQCQQLEKQLASQVPEIQLQEQETDRRAVALELPSGSTLVEFVRFNLFDFTAPEKTRWQSAQYVAFILPAQQPDAVQMIKLGEAEPIDKLIRVFREASAKPGNLLGARKKPQTPDADNVTVGEKLRQQIFDPILVGLRNPVSWRNRVSEDSPPRNPVFWKNRVSKEHFFIAPDGDLNLLPFQILPMPETDKLLMDEYTISYLSVGRDILRRKVATNRPVSDALIIADPDFNLAVSSEDFSPQIAKALTTNLSALSSSFHPVPETGFLGKRVAEKLGVKPYLQQEALEPILTSSKCPRLLMIATHGYFAEENQPAYLNLIVQLLNCANGEEREILQKHPQLLDEKLLEIMADVATDLADNDNENSANWLRNFAKQLPEIIKEINPNNSETHRLNTQIENPMMRSGLAFAGAETWLKGGKLPPEAGKGFLFAQDIIGIDLWENEIAILVACETAIGDIKNGEGVFGLRRAFAVAGAKTLVMSLWSVPTKATVLLMERFFDNLQRGLRRVDALQEAQNYIRRITIEELQQFPLGCEVIDELLTLKILSESRLSCQEFRPIEHKFFWGAWVCQGETNELK</sequence>
<dbReference type="PANTHER" id="PTHR45783:SF3">
    <property type="entry name" value="KINESIN LIGHT CHAIN"/>
    <property type="match status" value="1"/>
</dbReference>
<dbReference type="Proteomes" id="UP000641646">
    <property type="component" value="Unassembled WGS sequence"/>
</dbReference>
<dbReference type="Gene3D" id="1.25.40.10">
    <property type="entry name" value="Tetratricopeptide repeat domain"/>
    <property type="match status" value="4"/>
</dbReference>
<dbReference type="PROSITE" id="PS50005">
    <property type="entry name" value="TPR"/>
    <property type="match status" value="7"/>
</dbReference>
<evidence type="ECO:0000256" key="9">
    <source>
        <dbReference type="ARBA" id="ARBA00023212"/>
    </source>
</evidence>
<comment type="subcellular location">
    <subcellularLocation>
        <location evidence="1">Cytoplasm</location>
        <location evidence="1">Cytoskeleton</location>
    </subcellularLocation>
</comment>
<dbReference type="SMART" id="SM00028">
    <property type="entry name" value="TPR"/>
    <property type="match status" value="13"/>
</dbReference>
<comment type="similarity">
    <text evidence="2">Belongs to the kinesin light chain family.</text>
</comment>
<dbReference type="GO" id="GO:0005874">
    <property type="term" value="C:microtubule"/>
    <property type="evidence" value="ECO:0007669"/>
    <property type="project" value="UniProtKB-KW"/>
</dbReference>
<dbReference type="InterPro" id="IPR019734">
    <property type="entry name" value="TPR_rpt"/>
</dbReference>
<dbReference type="GO" id="GO:0019894">
    <property type="term" value="F:kinesin binding"/>
    <property type="evidence" value="ECO:0007669"/>
    <property type="project" value="TreeGrafter"/>
</dbReference>